<dbReference type="PROSITE" id="PS50146">
    <property type="entry name" value="DAGK"/>
    <property type="match status" value="1"/>
</dbReference>
<keyword evidence="7" id="KW-0594">Phospholipid biosynthesis</keyword>
<keyword evidence="3" id="KW-0808">Transferase</keyword>
<evidence type="ECO:0000313" key="10">
    <source>
        <dbReference type="EMBL" id="QRV01531.1"/>
    </source>
</evidence>
<reference evidence="10 11" key="1">
    <citation type="submission" date="2021-02" db="EMBL/GenBank/DDBJ databases">
        <title>Complete Genome Sequence of Arcanobacterium phocisimile strain DSM 26142T from a harbour seal.</title>
        <authorList>
            <person name="Borowiak M."/>
            <person name="Alssahen M."/>
            <person name="Malorny B."/>
            <person name="Laemmler C."/>
            <person name="Siebert U."/>
            <person name="Ploetz M."/>
            <person name="Abdulmawjood A."/>
        </authorList>
    </citation>
    <scope>NUCLEOTIDE SEQUENCE [LARGE SCALE GENOMIC DNA]</scope>
    <source>
        <strain evidence="10 11">DSM 26142</strain>
    </source>
</reference>
<keyword evidence="8" id="KW-1208">Phospholipid metabolism</keyword>
<dbReference type="PANTHER" id="PTHR12358:SF106">
    <property type="entry name" value="LIPID KINASE YEGS"/>
    <property type="match status" value="1"/>
</dbReference>
<evidence type="ECO:0000256" key="1">
    <source>
        <dbReference type="ARBA" id="ARBA00001946"/>
    </source>
</evidence>
<dbReference type="Proteomes" id="UP000602653">
    <property type="component" value="Chromosome"/>
</dbReference>
<keyword evidence="11" id="KW-1185">Reference proteome</keyword>
<evidence type="ECO:0000256" key="7">
    <source>
        <dbReference type="ARBA" id="ARBA00023209"/>
    </source>
</evidence>
<keyword evidence="6" id="KW-0067">ATP-binding</keyword>
<accession>A0ABX7IEZ2</accession>
<dbReference type="EMBL" id="CP070228">
    <property type="protein sequence ID" value="QRV01531.1"/>
    <property type="molecule type" value="Genomic_DNA"/>
</dbReference>
<evidence type="ECO:0000259" key="9">
    <source>
        <dbReference type="PROSITE" id="PS50146"/>
    </source>
</evidence>
<dbReference type="PANTHER" id="PTHR12358">
    <property type="entry name" value="SPHINGOSINE KINASE"/>
    <property type="match status" value="1"/>
</dbReference>
<dbReference type="SMART" id="SM00046">
    <property type="entry name" value="DAGKc"/>
    <property type="match status" value="1"/>
</dbReference>
<dbReference type="InterPro" id="IPR016064">
    <property type="entry name" value="NAD/diacylglycerol_kinase_sf"/>
</dbReference>
<protein>
    <recommendedName>
        <fullName evidence="9">DAGKc domain-containing protein</fullName>
    </recommendedName>
</protein>
<feature type="domain" description="DAGKc" evidence="9">
    <location>
        <begin position="15"/>
        <end position="162"/>
    </location>
</feature>
<dbReference type="InterPro" id="IPR001206">
    <property type="entry name" value="Diacylglycerol_kinase_cat_dom"/>
</dbReference>
<evidence type="ECO:0000256" key="2">
    <source>
        <dbReference type="ARBA" id="ARBA00005983"/>
    </source>
</evidence>
<dbReference type="Pfam" id="PF19279">
    <property type="entry name" value="YegS_C"/>
    <property type="match status" value="1"/>
</dbReference>
<comment type="cofactor">
    <cofactor evidence="1">
        <name>Mg(2+)</name>
        <dbReference type="ChEBI" id="CHEBI:18420"/>
    </cofactor>
</comment>
<evidence type="ECO:0000256" key="5">
    <source>
        <dbReference type="ARBA" id="ARBA00022777"/>
    </source>
</evidence>
<dbReference type="SUPFAM" id="SSF111331">
    <property type="entry name" value="NAD kinase/diacylglycerol kinase-like"/>
    <property type="match status" value="1"/>
</dbReference>
<dbReference type="InterPro" id="IPR017438">
    <property type="entry name" value="ATP-NAD_kinase_N"/>
</dbReference>
<dbReference type="Gene3D" id="2.60.200.40">
    <property type="match status" value="1"/>
</dbReference>
<keyword evidence="4" id="KW-0547">Nucleotide-binding</keyword>
<gene>
    <name evidence="10" type="ORF">JTE88_05300</name>
</gene>
<evidence type="ECO:0000256" key="6">
    <source>
        <dbReference type="ARBA" id="ARBA00022840"/>
    </source>
</evidence>
<keyword evidence="7" id="KW-0444">Lipid biosynthesis</keyword>
<proteinExistence type="inferred from homology"/>
<evidence type="ECO:0000256" key="8">
    <source>
        <dbReference type="ARBA" id="ARBA00023264"/>
    </source>
</evidence>
<dbReference type="Pfam" id="PF00781">
    <property type="entry name" value="DAGK_cat"/>
    <property type="match status" value="1"/>
</dbReference>
<evidence type="ECO:0000256" key="4">
    <source>
        <dbReference type="ARBA" id="ARBA00022741"/>
    </source>
</evidence>
<evidence type="ECO:0000256" key="3">
    <source>
        <dbReference type="ARBA" id="ARBA00022679"/>
    </source>
</evidence>
<organism evidence="10 11">
    <name type="scientific">Arcanobacterium phocisimile</name>
    <dbReference type="NCBI Taxonomy" id="1302235"/>
    <lineage>
        <taxon>Bacteria</taxon>
        <taxon>Bacillati</taxon>
        <taxon>Actinomycetota</taxon>
        <taxon>Actinomycetes</taxon>
        <taxon>Actinomycetales</taxon>
        <taxon>Actinomycetaceae</taxon>
        <taxon>Arcanobacterium</taxon>
    </lineage>
</organism>
<dbReference type="InterPro" id="IPR050187">
    <property type="entry name" value="Lipid_Phosphate_FormReg"/>
</dbReference>
<dbReference type="Gene3D" id="3.40.50.10330">
    <property type="entry name" value="Probable inorganic polyphosphate/atp-NAD kinase, domain 1"/>
    <property type="match status" value="1"/>
</dbReference>
<comment type="similarity">
    <text evidence="2">Belongs to the diacylglycerol/lipid kinase family.</text>
</comment>
<keyword evidence="7" id="KW-0443">Lipid metabolism</keyword>
<keyword evidence="5" id="KW-0418">Kinase</keyword>
<sequence>MNHSPFLHPPRQQVADRPHIRFILSRGAGKGRAHALTQEILHQYPHATHTRLGDRRENAGEVTISLTRGPDHVRELAAEWDRFWGDSGVCYVAGGDGSVNEVASALVGQACAFGVIPAGTGNDFARSLYQGDVGYNEALGLVGATKQAEFSPIDVLKVNDQYSVNVFSLGYDTEVLNEAMHIQRRFRKLGSSAYAAGVLRTLLRKKSIPLRFTYLDATGQRVNIEQSCTAFVVGNGRMYGGGYQPLPDALLDDSVADLFYADKMGLMRFARLLVDYRHGAHTTKPQAHMAQILEIDVERGDGEPLLWNVDGIVHESPTVHLENIPNAVSLARLPLEGKS</sequence>
<dbReference type="InterPro" id="IPR045540">
    <property type="entry name" value="YegS/DAGK_C"/>
</dbReference>
<evidence type="ECO:0000313" key="11">
    <source>
        <dbReference type="Proteomes" id="UP000602653"/>
    </source>
</evidence>
<dbReference type="RefSeq" id="WP_204423275.1">
    <property type="nucleotide sequence ID" value="NZ_CP070228.1"/>
</dbReference>
<name>A0ABX7IEZ2_9ACTO</name>